<keyword evidence="4" id="KW-0804">Transcription</keyword>
<keyword evidence="7" id="KW-1185">Reference proteome</keyword>
<dbReference type="SUPFAM" id="SSF53850">
    <property type="entry name" value="Periplasmic binding protein-like II"/>
    <property type="match status" value="1"/>
</dbReference>
<dbReference type="InterPro" id="IPR005119">
    <property type="entry name" value="LysR_subst-bd"/>
</dbReference>
<name>A0ABZ2K9X3_9BACT</name>
<dbReference type="Proteomes" id="UP001379533">
    <property type="component" value="Chromosome"/>
</dbReference>
<organism evidence="6 7">
    <name type="scientific">Pendulispora brunnea</name>
    <dbReference type="NCBI Taxonomy" id="2905690"/>
    <lineage>
        <taxon>Bacteria</taxon>
        <taxon>Pseudomonadati</taxon>
        <taxon>Myxococcota</taxon>
        <taxon>Myxococcia</taxon>
        <taxon>Myxococcales</taxon>
        <taxon>Sorangiineae</taxon>
        <taxon>Pendulisporaceae</taxon>
        <taxon>Pendulispora</taxon>
    </lineage>
</organism>
<proteinExistence type="inferred from homology"/>
<evidence type="ECO:0000256" key="3">
    <source>
        <dbReference type="ARBA" id="ARBA00023125"/>
    </source>
</evidence>
<keyword evidence="2" id="KW-0805">Transcription regulation</keyword>
<accession>A0ABZ2K9X3</accession>
<dbReference type="InterPro" id="IPR036390">
    <property type="entry name" value="WH_DNA-bd_sf"/>
</dbReference>
<evidence type="ECO:0000256" key="4">
    <source>
        <dbReference type="ARBA" id="ARBA00023163"/>
    </source>
</evidence>
<dbReference type="Gene3D" id="3.40.190.10">
    <property type="entry name" value="Periplasmic binding protein-like II"/>
    <property type="match status" value="2"/>
</dbReference>
<dbReference type="Pfam" id="PF03466">
    <property type="entry name" value="LysR_substrate"/>
    <property type="match status" value="1"/>
</dbReference>
<dbReference type="InterPro" id="IPR050389">
    <property type="entry name" value="LysR-type_TF"/>
</dbReference>
<gene>
    <name evidence="6" type="ORF">LZC95_47850</name>
</gene>
<dbReference type="SUPFAM" id="SSF46785">
    <property type="entry name" value="Winged helix' DNA-binding domain"/>
    <property type="match status" value="1"/>
</dbReference>
<comment type="similarity">
    <text evidence="1">Belongs to the LysR transcriptional regulatory family.</text>
</comment>
<evidence type="ECO:0000256" key="2">
    <source>
        <dbReference type="ARBA" id="ARBA00023015"/>
    </source>
</evidence>
<dbReference type="PROSITE" id="PS50931">
    <property type="entry name" value="HTH_LYSR"/>
    <property type="match status" value="1"/>
</dbReference>
<feature type="domain" description="HTH lysR-type" evidence="5">
    <location>
        <begin position="1"/>
        <end position="61"/>
    </location>
</feature>
<evidence type="ECO:0000259" key="5">
    <source>
        <dbReference type="PROSITE" id="PS50931"/>
    </source>
</evidence>
<dbReference type="InterPro" id="IPR000847">
    <property type="entry name" value="LysR_HTH_N"/>
</dbReference>
<dbReference type="PRINTS" id="PR00039">
    <property type="entry name" value="HTHLYSR"/>
</dbReference>
<evidence type="ECO:0000313" key="6">
    <source>
        <dbReference type="EMBL" id="WXA94147.1"/>
    </source>
</evidence>
<dbReference type="InterPro" id="IPR036388">
    <property type="entry name" value="WH-like_DNA-bd_sf"/>
</dbReference>
<evidence type="ECO:0000256" key="1">
    <source>
        <dbReference type="ARBA" id="ARBA00009437"/>
    </source>
</evidence>
<dbReference type="RefSeq" id="WP_394844749.1">
    <property type="nucleotide sequence ID" value="NZ_CP089982.1"/>
</dbReference>
<dbReference type="Gene3D" id="1.10.10.10">
    <property type="entry name" value="Winged helix-like DNA-binding domain superfamily/Winged helix DNA-binding domain"/>
    <property type="match status" value="1"/>
</dbReference>
<protein>
    <submittedName>
        <fullName evidence="6">LysR family transcriptional regulator</fullName>
    </submittedName>
</protein>
<evidence type="ECO:0000313" key="7">
    <source>
        <dbReference type="Proteomes" id="UP001379533"/>
    </source>
</evidence>
<dbReference type="EMBL" id="CP089982">
    <property type="protein sequence ID" value="WXA94147.1"/>
    <property type="molecule type" value="Genomic_DNA"/>
</dbReference>
<dbReference type="PANTHER" id="PTHR30118">
    <property type="entry name" value="HTH-TYPE TRANSCRIPTIONAL REGULATOR LEUO-RELATED"/>
    <property type="match status" value="1"/>
</dbReference>
<reference evidence="6 7" key="1">
    <citation type="submission" date="2021-12" db="EMBL/GenBank/DDBJ databases">
        <title>Discovery of the Pendulisporaceae a myxobacterial family with distinct sporulation behavior and unique specialized metabolism.</title>
        <authorList>
            <person name="Garcia R."/>
            <person name="Popoff A."/>
            <person name="Bader C.D."/>
            <person name="Loehr J."/>
            <person name="Walesch S."/>
            <person name="Walt C."/>
            <person name="Boldt J."/>
            <person name="Bunk B."/>
            <person name="Haeckl F.J.F.P.J."/>
            <person name="Gunesch A.P."/>
            <person name="Birkelbach J."/>
            <person name="Nuebel U."/>
            <person name="Pietschmann T."/>
            <person name="Bach T."/>
            <person name="Mueller R."/>
        </authorList>
    </citation>
    <scope>NUCLEOTIDE SEQUENCE [LARGE SCALE GENOMIC DNA]</scope>
    <source>
        <strain evidence="6 7">MSr12523</strain>
    </source>
</reference>
<keyword evidence="3" id="KW-0238">DNA-binding</keyword>
<dbReference type="Pfam" id="PF00126">
    <property type="entry name" value="HTH_1"/>
    <property type="match status" value="1"/>
</dbReference>
<dbReference type="PANTHER" id="PTHR30118:SF15">
    <property type="entry name" value="TRANSCRIPTIONAL REGULATORY PROTEIN"/>
    <property type="match status" value="1"/>
</dbReference>
<sequence length="295" mass="32290">MQSADANLLLALDALLREGSVTGAARRMNISPPAMSHTLARLRAAVGDPLFVRAGNRLVPTPRALAMRDRVGVVANEIDALLRPEQPLDVATLERTFVIRASDAVIVTLGRVLEMLVRREAPRVALHFVASTDGLEVDLDIGVQHGRAPDVRIQRLYQDDLVPVVRQDHPWAGRRISPKRLTALEEVAVATKTRREEALRKLPSRQRGRPPSRIVPSFLAAASLVRESDAYTVLPARLAAIVLGAFGLRRLSVTGTPSKLTFAQAWSPRLDNDAGHTWFRGCVRRACTGAPTRLS</sequence>